<gene>
    <name evidence="8" type="ORF">KME15_12350</name>
</gene>
<evidence type="ECO:0000256" key="5">
    <source>
        <dbReference type="ARBA" id="ARBA00022857"/>
    </source>
</evidence>
<dbReference type="InterPro" id="IPR000415">
    <property type="entry name" value="Nitroreductase-like"/>
</dbReference>
<keyword evidence="5" id="KW-0521">NADP</keyword>
<dbReference type="PANTHER" id="PTHR43673:SF2">
    <property type="entry name" value="NITROREDUCTASE"/>
    <property type="match status" value="1"/>
</dbReference>
<dbReference type="PANTHER" id="PTHR43673">
    <property type="entry name" value="NAD(P)H NITROREDUCTASE YDGI-RELATED"/>
    <property type="match status" value="1"/>
</dbReference>
<dbReference type="Gene3D" id="3.40.109.10">
    <property type="entry name" value="NADH Oxidase"/>
    <property type="match status" value="1"/>
</dbReference>
<comment type="similarity">
    <text evidence="2">Belongs to the nitroreductase family.</text>
</comment>
<dbReference type="InterPro" id="IPR033878">
    <property type="entry name" value="NfsB-like"/>
</dbReference>
<comment type="cofactor">
    <cofactor evidence="1">
        <name>FMN</name>
        <dbReference type="ChEBI" id="CHEBI:58210"/>
    </cofactor>
</comment>
<dbReference type="EMBL" id="JAHHHD010000012">
    <property type="protein sequence ID" value="MBW4659458.1"/>
    <property type="molecule type" value="Genomic_DNA"/>
</dbReference>
<dbReference type="SUPFAM" id="SSF55469">
    <property type="entry name" value="FMN-dependent nitroreductase-like"/>
    <property type="match status" value="1"/>
</dbReference>
<reference evidence="8" key="1">
    <citation type="submission" date="2021-05" db="EMBL/GenBank/DDBJ databases">
        <authorList>
            <person name="Pietrasiak N."/>
            <person name="Ward R."/>
            <person name="Stajich J.E."/>
            <person name="Kurbessoian T."/>
        </authorList>
    </citation>
    <scope>NUCLEOTIDE SEQUENCE</scope>
    <source>
        <strain evidence="8">UHER 2000/2452</strain>
    </source>
</reference>
<evidence type="ECO:0000256" key="4">
    <source>
        <dbReference type="ARBA" id="ARBA00022643"/>
    </source>
</evidence>
<name>A0A951QAY9_9CYAN</name>
<evidence type="ECO:0000256" key="3">
    <source>
        <dbReference type="ARBA" id="ARBA00022630"/>
    </source>
</evidence>
<evidence type="ECO:0000313" key="8">
    <source>
        <dbReference type="EMBL" id="MBW4659458.1"/>
    </source>
</evidence>
<dbReference type="InterPro" id="IPR029479">
    <property type="entry name" value="Nitroreductase"/>
</dbReference>
<evidence type="ECO:0000259" key="7">
    <source>
        <dbReference type="Pfam" id="PF00881"/>
    </source>
</evidence>
<keyword evidence="4" id="KW-0288">FMN</keyword>
<keyword evidence="3" id="KW-0285">Flavoprotein</keyword>
<dbReference type="GO" id="GO:0016491">
    <property type="term" value="F:oxidoreductase activity"/>
    <property type="evidence" value="ECO:0007669"/>
    <property type="project" value="UniProtKB-KW"/>
</dbReference>
<reference evidence="8" key="2">
    <citation type="journal article" date="2022" name="Microbiol. Resour. Announc.">
        <title>Metagenome Sequencing to Explore Phylogenomics of Terrestrial Cyanobacteria.</title>
        <authorList>
            <person name="Ward R.D."/>
            <person name="Stajich J.E."/>
            <person name="Johansen J.R."/>
            <person name="Huntemann M."/>
            <person name="Clum A."/>
            <person name="Foster B."/>
            <person name="Foster B."/>
            <person name="Roux S."/>
            <person name="Palaniappan K."/>
            <person name="Varghese N."/>
            <person name="Mukherjee S."/>
            <person name="Reddy T.B.K."/>
            <person name="Daum C."/>
            <person name="Copeland A."/>
            <person name="Chen I.A."/>
            <person name="Ivanova N.N."/>
            <person name="Kyrpides N.C."/>
            <person name="Shapiro N."/>
            <person name="Eloe-Fadrosh E.A."/>
            <person name="Pietrasiak N."/>
        </authorList>
    </citation>
    <scope>NUCLEOTIDE SEQUENCE</scope>
    <source>
        <strain evidence="8">UHER 2000/2452</strain>
    </source>
</reference>
<evidence type="ECO:0000256" key="6">
    <source>
        <dbReference type="ARBA" id="ARBA00023002"/>
    </source>
</evidence>
<evidence type="ECO:0000256" key="2">
    <source>
        <dbReference type="ARBA" id="ARBA00007118"/>
    </source>
</evidence>
<evidence type="ECO:0000256" key="1">
    <source>
        <dbReference type="ARBA" id="ARBA00001917"/>
    </source>
</evidence>
<proteinExistence type="inferred from homology"/>
<organism evidence="8 9">
    <name type="scientific">Drouetiella hepatica Uher 2000/2452</name>
    <dbReference type="NCBI Taxonomy" id="904376"/>
    <lineage>
        <taxon>Bacteria</taxon>
        <taxon>Bacillati</taxon>
        <taxon>Cyanobacteriota</taxon>
        <taxon>Cyanophyceae</taxon>
        <taxon>Oculatellales</taxon>
        <taxon>Oculatellaceae</taxon>
        <taxon>Drouetiella</taxon>
    </lineage>
</organism>
<keyword evidence="6" id="KW-0560">Oxidoreductase</keyword>
<sequence>MTPTTTTDLLEHLNWRYATKKFDPAQVISPEIWAALEDSLVLTPSSYGLQPWKFLVITSADLKAQLRPLSWNQAQVTDCSHYVVFTIRKNLTTEDVDRFVARTAEVRNVSTESIAGYRNVIVSDVIYGARSLQANEWAARQAYIALGNFMTCAALLNVDTCPMEGIDPAKYDSVLGLPQKGFATVVACAAGYRADDDKYAELAKVRFSKSEMIETL</sequence>
<dbReference type="Proteomes" id="UP000757435">
    <property type="component" value="Unassembled WGS sequence"/>
</dbReference>
<evidence type="ECO:0000313" key="9">
    <source>
        <dbReference type="Proteomes" id="UP000757435"/>
    </source>
</evidence>
<accession>A0A951QAY9</accession>
<dbReference type="Pfam" id="PF00881">
    <property type="entry name" value="Nitroreductase"/>
    <property type="match status" value="1"/>
</dbReference>
<dbReference type="AlphaFoldDB" id="A0A951QAY9"/>
<dbReference type="CDD" id="cd02149">
    <property type="entry name" value="NfsB-like"/>
    <property type="match status" value="1"/>
</dbReference>
<protein>
    <submittedName>
        <fullName evidence="8">NAD(P)H-dependent oxidoreductase</fullName>
    </submittedName>
</protein>
<comment type="caution">
    <text evidence="8">The sequence shown here is derived from an EMBL/GenBank/DDBJ whole genome shotgun (WGS) entry which is preliminary data.</text>
</comment>
<feature type="domain" description="Nitroreductase" evidence="7">
    <location>
        <begin position="14"/>
        <end position="192"/>
    </location>
</feature>